<name>A0A848EJV0_9PROT</name>
<dbReference type="Proteomes" id="UP000548582">
    <property type="component" value="Unassembled WGS sequence"/>
</dbReference>
<feature type="chain" id="PRO_5032365448" description="DUF3617 family protein" evidence="1">
    <location>
        <begin position="30"/>
        <end position="131"/>
    </location>
</feature>
<evidence type="ECO:0000313" key="2">
    <source>
        <dbReference type="EMBL" id="NMJ44192.1"/>
    </source>
</evidence>
<sequence length="131" mass="14183">MRPPSCRALLRLAVLAALPAAGAVLPARAQLPDEGRCWVAIRVTGPESQRVSEEEAHSRLRLRCRAGDAMVFLSDAGQPLGAVAARYCDLTRSMVIERTSEESIDGAGNQEIRVPVSMLTCVYRGAPRPDR</sequence>
<gene>
    <name evidence="2" type="ORF">GWK16_23290</name>
</gene>
<feature type="signal peptide" evidence="1">
    <location>
        <begin position="1"/>
        <end position="29"/>
    </location>
</feature>
<proteinExistence type="predicted"/>
<dbReference type="AlphaFoldDB" id="A0A848EJV0"/>
<reference evidence="2 3" key="1">
    <citation type="submission" date="2020-03" db="EMBL/GenBank/DDBJ databases">
        <authorList>
            <person name="Sun Q."/>
        </authorList>
    </citation>
    <scope>NUCLEOTIDE SEQUENCE [LARGE SCALE GENOMIC DNA]</scope>
    <source>
        <strain evidence="2 3">JC162</strain>
    </source>
</reference>
<keyword evidence="3" id="KW-1185">Reference proteome</keyword>
<evidence type="ECO:0008006" key="4">
    <source>
        <dbReference type="Google" id="ProtNLM"/>
    </source>
</evidence>
<evidence type="ECO:0000313" key="3">
    <source>
        <dbReference type="Proteomes" id="UP000548582"/>
    </source>
</evidence>
<comment type="caution">
    <text evidence="2">The sequence shown here is derived from an EMBL/GenBank/DDBJ whole genome shotgun (WGS) entry which is preliminary data.</text>
</comment>
<organism evidence="2 3">
    <name type="scientific">Neoroseomonas marina</name>
    <dbReference type="NCBI Taxonomy" id="1232220"/>
    <lineage>
        <taxon>Bacteria</taxon>
        <taxon>Pseudomonadati</taxon>
        <taxon>Pseudomonadota</taxon>
        <taxon>Alphaproteobacteria</taxon>
        <taxon>Acetobacterales</taxon>
        <taxon>Acetobacteraceae</taxon>
        <taxon>Neoroseomonas</taxon>
    </lineage>
</organism>
<accession>A0A848EJV0</accession>
<keyword evidence="1" id="KW-0732">Signal</keyword>
<dbReference type="RefSeq" id="WP_170056374.1">
    <property type="nucleotide sequence ID" value="NZ_JABBKX010000012.1"/>
</dbReference>
<protein>
    <recommendedName>
        <fullName evidence="4">DUF3617 family protein</fullName>
    </recommendedName>
</protein>
<dbReference type="EMBL" id="JABBKX010000012">
    <property type="protein sequence ID" value="NMJ44192.1"/>
    <property type="molecule type" value="Genomic_DNA"/>
</dbReference>
<evidence type="ECO:0000256" key="1">
    <source>
        <dbReference type="SAM" id="SignalP"/>
    </source>
</evidence>